<dbReference type="PANTHER" id="PTHR30038">
    <property type="entry name" value="ALDEHYDE FERREDOXIN OXIDOREDUCTASE"/>
    <property type="match status" value="1"/>
</dbReference>
<reference evidence="2" key="1">
    <citation type="journal article" date="2020" name="mSystems">
        <title>Genome- and Community-Level Interaction Insights into Carbon Utilization and Element Cycling Functions of Hydrothermarchaeota in Hydrothermal Sediment.</title>
        <authorList>
            <person name="Zhou Z."/>
            <person name="Liu Y."/>
            <person name="Xu W."/>
            <person name="Pan J."/>
            <person name="Luo Z.H."/>
            <person name="Li M."/>
        </authorList>
    </citation>
    <scope>NUCLEOTIDE SEQUENCE [LARGE SCALE GENOMIC DNA]</scope>
    <source>
        <strain evidence="2">HyVt-503</strain>
    </source>
</reference>
<dbReference type="InterPro" id="IPR036021">
    <property type="entry name" value="Tungsten_al_ferr_oxy-like_C"/>
</dbReference>
<dbReference type="GO" id="GO:0016625">
    <property type="term" value="F:oxidoreductase activity, acting on the aldehyde or oxo group of donors, iron-sulfur protein as acceptor"/>
    <property type="evidence" value="ECO:0007669"/>
    <property type="project" value="InterPro"/>
</dbReference>
<dbReference type="AlphaFoldDB" id="A0A7V2SY60"/>
<dbReference type="Proteomes" id="UP000885797">
    <property type="component" value="Unassembled WGS sequence"/>
</dbReference>
<accession>A0A7V2SY60</accession>
<evidence type="ECO:0000313" key="2">
    <source>
        <dbReference type="EMBL" id="HFC46397.1"/>
    </source>
</evidence>
<dbReference type="EMBL" id="DRND01000067">
    <property type="protein sequence ID" value="HFC46397.1"/>
    <property type="molecule type" value="Genomic_DNA"/>
</dbReference>
<feature type="non-terminal residue" evidence="2">
    <location>
        <position position="1"/>
    </location>
</feature>
<gene>
    <name evidence="2" type="ORF">ENJ63_00770</name>
</gene>
<dbReference type="SUPFAM" id="SSF48310">
    <property type="entry name" value="Aldehyde ferredoxin oxidoreductase, C-terminal domains"/>
    <property type="match status" value="1"/>
</dbReference>
<dbReference type="InterPro" id="IPR001203">
    <property type="entry name" value="OxRdtase_Ald_Fedxn_C"/>
</dbReference>
<dbReference type="PANTHER" id="PTHR30038:SF0">
    <property type="entry name" value="TUNGSTEN-CONTAINING ALDEHYDE FERREDOXIN OXIDOREDUCTASE"/>
    <property type="match status" value="1"/>
</dbReference>
<dbReference type="GO" id="GO:0051536">
    <property type="term" value="F:iron-sulfur cluster binding"/>
    <property type="evidence" value="ECO:0007669"/>
    <property type="project" value="InterPro"/>
</dbReference>
<dbReference type="Pfam" id="PF01314">
    <property type="entry name" value="AFOR_C"/>
    <property type="match status" value="1"/>
</dbReference>
<sequence>AATGVKDLIAITEANYLCNLYGLDTISAGLTIACAMELYEKGHIKREELGSGPEITFGSSEAIVYYTHALTFRQGLGDKLAEGSKRLAEHFGAPELSMSVKGQELPAYDPRGVQGQGLSYATSNRGGCHVRGYLIAPEVLGIPEKLDPQTTAGKAQWVKTFQDLTAVIDSLGICLFTSFALRAEDYLDLLNGFTGQNYTLEEMMECGERIWNLERKLNFKLGMEEGSDTLPKRLLEDALKEGGQKGNVNRLHEMLPEYYRLRGWDPSGRPEEATLKRLGL</sequence>
<dbReference type="InterPro" id="IPR013985">
    <property type="entry name" value="Ald_Fedxn_OxRdtase_dom3"/>
</dbReference>
<feature type="domain" description="Aldehyde ferredoxin oxidoreductase C-terminal" evidence="1">
    <location>
        <begin position="2"/>
        <end position="280"/>
    </location>
</feature>
<dbReference type="GO" id="GO:0009055">
    <property type="term" value="F:electron transfer activity"/>
    <property type="evidence" value="ECO:0007669"/>
    <property type="project" value="InterPro"/>
</dbReference>
<dbReference type="Gene3D" id="1.10.599.10">
    <property type="entry name" value="Aldehyde Ferredoxin Oxidoreductase Protein, subunit A, domain 3"/>
    <property type="match status" value="1"/>
</dbReference>
<organism evidence="2">
    <name type="scientific">Dissulfuribacter thermophilus</name>
    <dbReference type="NCBI Taxonomy" id="1156395"/>
    <lineage>
        <taxon>Bacteria</taxon>
        <taxon>Pseudomonadati</taxon>
        <taxon>Thermodesulfobacteriota</taxon>
        <taxon>Dissulfuribacteria</taxon>
        <taxon>Dissulfuribacterales</taxon>
        <taxon>Dissulfuribacteraceae</taxon>
        <taxon>Dissulfuribacter</taxon>
    </lineage>
</organism>
<dbReference type="InterPro" id="IPR051919">
    <property type="entry name" value="W-dependent_AOR"/>
</dbReference>
<comment type="caution">
    <text evidence="2">The sequence shown here is derived from an EMBL/GenBank/DDBJ whole genome shotgun (WGS) entry which is preliminary data.</text>
</comment>
<proteinExistence type="predicted"/>
<evidence type="ECO:0000259" key="1">
    <source>
        <dbReference type="Pfam" id="PF01314"/>
    </source>
</evidence>
<protein>
    <submittedName>
        <fullName evidence="2">Aldehyde ferredoxin oxidoreductase</fullName>
    </submittedName>
</protein>
<name>A0A7V2SY60_9BACT</name>